<gene>
    <name evidence="1" type="ORF">GCM10009119_34870</name>
</gene>
<organism evidence="1 2">
    <name type="scientific">Algoriphagus jejuensis</name>
    <dbReference type="NCBI Taxonomy" id="419934"/>
    <lineage>
        <taxon>Bacteria</taxon>
        <taxon>Pseudomonadati</taxon>
        <taxon>Bacteroidota</taxon>
        <taxon>Cytophagia</taxon>
        <taxon>Cytophagales</taxon>
        <taxon>Cyclobacteriaceae</taxon>
        <taxon>Algoriphagus</taxon>
    </lineage>
</organism>
<name>A0ABP3YKB0_9BACT</name>
<evidence type="ECO:0000313" key="2">
    <source>
        <dbReference type="Proteomes" id="UP001500469"/>
    </source>
</evidence>
<reference evidence="2" key="1">
    <citation type="journal article" date="2019" name="Int. J. Syst. Evol. Microbiol.">
        <title>The Global Catalogue of Microorganisms (GCM) 10K type strain sequencing project: providing services to taxonomists for standard genome sequencing and annotation.</title>
        <authorList>
            <consortium name="The Broad Institute Genomics Platform"/>
            <consortium name="The Broad Institute Genome Sequencing Center for Infectious Disease"/>
            <person name="Wu L."/>
            <person name="Ma J."/>
        </authorList>
    </citation>
    <scope>NUCLEOTIDE SEQUENCE [LARGE SCALE GENOMIC DNA]</scope>
    <source>
        <strain evidence="2">JCM 16112</strain>
    </source>
</reference>
<dbReference type="RefSeq" id="WP_343853916.1">
    <property type="nucleotide sequence ID" value="NZ_BAAAFI010000044.1"/>
</dbReference>
<evidence type="ECO:0000313" key="1">
    <source>
        <dbReference type="EMBL" id="GAA0880517.1"/>
    </source>
</evidence>
<keyword evidence="2" id="KW-1185">Reference proteome</keyword>
<dbReference type="EMBL" id="BAAAFI010000044">
    <property type="protein sequence ID" value="GAA0880517.1"/>
    <property type="molecule type" value="Genomic_DNA"/>
</dbReference>
<comment type="caution">
    <text evidence="1">The sequence shown here is derived from an EMBL/GenBank/DDBJ whole genome shotgun (WGS) entry which is preliminary data.</text>
</comment>
<protein>
    <submittedName>
        <fullName evidence="1">Uncharacterized protein</fullName>
    </submittedName>
</protein>
<dbReference type="Proteomes" id="UP001500469">
    <property type="component" value="Unassembled WGS sequence"/>
</dbReference>
<proteinExistence type="predicted"/>
<sequence>MKTMKVKIALCSALLAIVLGLVTMSFSPRLGLDGYEIYLNDKLIMKQYINQPLNLRTLQLDKAAPEDMLWIKYNHCTIKSGSGSERVIVLKDMKGHELKQWKFANSPSENKPMKVSVAELRQLEKEHADHQVSMYYKSKELADAELLAYLR</sequence>
<accession>A0ABP3YKB0</accession>